<proteinExistence type="predicted"/>
<dbReference type="Proteomes" id="UP000199607">
    <property type="component" value="Unassembled WGS sequence"/>
</dbReference>
<evidence type="ECO:0000313" key="2">
    <source>
        <dbReference type="EMBL" id="SFL04939.1"/>
    </source>
</evidence>
<evidence type="ECO:0000313" key="3">
    <source>
        <dbReference type="Proteomes" id="UP000199607"/>
    </source>
</evidence>
<dbReference type="Pfam" id="PF24018">
    <property type="entry name" value="DUF7331"/>
    <property type="match status" value="1"/>
</dbReference>
<feature type="region of interest" description="Disordered" evidence="1">
    <location>
        <begin position="1"/>
        <end position="32"/>
    </location>
</feature>
<reference evidence="3" key="1">
    <citation type="submission" date="2016-10" db="EMBL/GenBank/DDBJ databases">
        <authorList>
            <person name="Varghese N."/>
            <person name="Submissions S."/>
        </authorList>
    </citation>
    <scope>NUCLEOTIDE SEQUENCE [LARGE SCALE GENOMIC DNA]</scope>
    <source>
        <strain evidence="3">CGMCC 1.7738</strain>
    </source>
</reference>
<name>A0A1I4EI31_9EURY</name>
<dbReference type="STRING" id="553466.SAMN04487950_2171"/>
<gene>
    <name evidence="2" type="ORF">SAMN04487950_2171</name>
</gene>
<dbReference type="AlphaFoldDB" id="A0A1I4EI31"/>
<dbReference type="EMBL" id="FOTC01000002">
    <property type="protein sequence ID" value="SFL04939.1"/>
    <property type="molecule type" value="Genomic_DNA"/>
</dbReference>
<accession>A0A1I4EI31</accession>
<protein>
    <submittedName>
        <fullName evidence="2">Uncharacterized protein</fullName>
    </submittedName>
</protein>
<sequence length="68" mass="7442">MSYHSPHMSDHANDEQWDSPGASAPEAETDGVETIETYDTDNGVVFYDSENPLAWLQASATVLLKEVA</sequence>
<evidence type="ECO:0000256" key="1">
    <source>
        <dbReference type="SAM" id="MobiDB-lite"/>
    </source>
</evidence>
<dbReference type="InterPro" id="IPR055755">
    <property type="entry name" value="DUF7331"/>
</dbReference>
<organism evidence="2 3">
    <name type="scientific">Halogranum rubrum</name>
    <dbReference type="NCBI Taxonomy" id="553466"/>
    <lineage>
        <taxon>Archaea</taxon>
        <taxon>Methanobacteriati</taxon>
        <taxon>Methanobacteriota</taxon>
        <taxon>Stenosarchaea group</taxon>
        <taxon>Halobacteria</taxon>
        <taxon>Halobacteriales</taxon>
        <taxon>Haloferacaceae</taxon>
    </lineage>
</organism>
<keyword evidence="3" id="KW-1185">Reference proteome</keyword>